<dbReference type="CDD" id="cd06170">
    <property type="entry name" value="LuxR_C_like"/>
    <property type="match status" value="1"/>
</dbReference>
<dbReference type="SUPFAM" id="SSF46894">
    <property type="entry name" value="C-terminal effector domain of the bipartite response regulators"/>
    <property type="match status" value="1"/>
</dbReference>
<dbReference type="PANTHER" id="PTHR43214:SF43">
    <property type="entry name" value="TWO-COMPONENT RESPONSE REGULATOR"/>
    <property type="match status" value="1"/>
</dbReference>
<dbReference type="InterPro" id="IPR000792">
    <property type="entry name" value="Tscrpt_reg_LuxR_C"/>
</dbReference>
<comment type="caution">
    <text evidence="3">The sequence shown here is derived from an EMBL/GenBank/DDBJ whole genome shotgun (WGS) entry which is preliminary data.</text>
</comment>
<protein>
    <submittedName>
        <fullName evidence="3">DNA-binding NarL/FixJ family response regulator</fullName>
    </submittedName>
</protein>
<dbReference type="InterPro" id="IPR039420">
    <property type="entry name" value="WalR-like"/>
</dbReference>
<reference evidence="3 4" key="1">
    <citation type="submission" date="2023-07" db="EMBL/GenBank/DDBJ databases">
        <title>Sorghum-associated microbial communities from plants grown in Nebraska, USA.</title>
        <authorList>
            <person name="Schachtman D."/>
        </authorList>
    </citation>
    <scope>NUCLEOTIDE SEQUENCE [LARGE SCALE GENOMIC DNA]</scope>
    <source>
        <strain evidence="3 4">BE308</strain>
    </source>
</reference>
<accession>A0ABU1ZP43</accession>
<keyword evidence="1 3" id="KW-0238">DNA-binding</keyword>
<dbReference type="Gene3D" id="3.40.50.2300">
    <property type="match status" value="1"/>
</dbReference>
<evidence type="ECO:0000259" key="2">
    <source>
        <dbReference type="PROSITE" id="PS50043"/>
    </source>
</evidence>
<dbReference type="EMBL" id="JAVDXO010000002">
    <property type="protein sequence ID" value="MDR7306316.1"/>
    <property type="molecule type" value="Genomic_DNA"/>
</dbReference>
<dbReference type="Pfam" id="PF00196">
    <property type="entry name" value="GerE"/>
    <property type="match status" value="1"/>
</dbReference>
<gene>
    <name evidence="3" type="ORF">J2X15_001594</name>
</gene>
<dbReference type="PRINTS" id="PR00038">
    <property type="entry name" value="HTHLUXR"/>
</dbReference>
<dbReference type="RefSeq" id="WP_310341193.1">
    <property type="nucleotide sequence ID" value="NZ_JAVDXO010000002.1"/>
</dbReference>
<feature type="domain" description="HTH luxR-type" evidence="2">
    <location>
        <begin position="147"/>
        <end position="212"/>
    </location>
</feature>
<dbReference type="GO" id="GO:0003677">
    <property type="term" value="F:DNA binding"/>
    <property type="evidence" value="ECO:0007669"/>
    <property type="project" value="UniProtKB-KW"/>
</dbReference>
<dbReference type="InterPro" id="IPR016032">
    <property type="entry name" value="Sig_transdc_resp-reg_C-effctor"/>
</dbReference>
<keyword evidence="4" id="KW-1185">Reference proteome</keyword>
<name>A0ABU1ZP43_9BURK</name>
<proteinExistence type="predicted"/>
<sequence length="212" mass="22696">MSGAKAWVYATRDAGLRLHWQKALGHPKAFAAASFQELHALALPKGAQIWLDLALPDLPKWQDPTWQALWGNAGHRVIAASSNPKDDEAMAALDAGCAGYCHAFSDPGTLRQIQQVIQTGHVWIGSALMQRLIRGANLAAPLVSAPSSTWSSLLTHRETEVAVMAAKGASNLDIAGACRISERTVKAHLSAAFEKLGVSDRLQLALKVHGIQ</sequence>
<dbReference type="SMART" id="SM00421">
    <property type="entry name" value="HTH_LUXR"/>
    <property type="match status" value="1"/>
</dbReference>
<dbReference type="Proteomes" id="UP001268089">
    <property type="component" value="Unassembled WGS sequence"/>
</dbReference>
<dbReference type="PROSITE" id="PS00622">
    <property type="entry name" value="HTH_LUXR_1"/>
    <property type="match status" value="1"/>
</dbReference>
<evidence type="ECO:0000313" key="3">
    <source>
        <dbReference type="EMBL" id="MDR7306316.1"/>
    </source>
</evidence>
<dbReference type="PROSITE" id="PS50043">
    <property type="entry name" value="HTH_LUXR_2"/>
    <property type="match status" value="1"/>
</dbReference>
<evidence type="ECO:0000313" key="4">
    <source>
        <dbReference type="Proteomes" id="UP001268089"/>
    </source>
</evidence>
<dbReference type="PANTHER" id="PTHR43214">
    <property type="entry name" value="TWO-COMPONENT RESPONSE REGULATOR"/>
    <property type="match status" value="1"/>
</dbReference>
<organism evidence="3 4">
    <name type="scientific">Rhodoferax saidenbachensis</name>
    <dbReference type="NCBI Taxonomy" id="1484693"/>
    <lineage>
        <taxon>Bacteria</taxon>
        <taxon>Pseudomonadati</taxon>
        <taxon>Pseudomonadota</taxon>
        <taxon>Betaproteobacteria</taxon>
        <taxon>Burkholderiales</taxon>
        <taxon>Comamonadaceae</taxon>
        <taxon>Rhodoferax</taxon>
    </lineage>
</organism>
<evidence type="ECO:0000256" key="1">
    <source>
        <dbReference type="ARBA" id="ARBA00023125"/>
    </source>
</evidence>